<evidence type="ECO:0000256" key="12">
    <source>
        <dbReference type="ARBA" id="ARBA00023180"/>
    </source>
</evidence>
<dbReference type="Proteomes" id="UP001591681">
    <property type="component" value="Unassembled WGS sequence"/>
</dbReference>
<evidence type="ECO:0000256" key="6">
    <source>
        <dbReference type="ARBA" id="ARBA00022692"/>
    </source>
</evidence>
<evidence type="ECO:0000256" key="19">
    <source>
        <dbReference type="SAM" id="MobiDB-lite"/>
    </source>
</evidence>
<dbReference type="InterPro" id="IPR001675">
    <property type="entry name" value="Glyco_trans_29"/>
</dbReference>
<feature type="compositionally biased region" description="Acidic residues" evidence="19">
    <location>
        <begin position="181"/>
        <end position="206"/>
    </location>
</feature>
<evidence type="ECO:0000256" key="3">
    <source>
        <dbReference type="ARBA" id="ARBA00020782"/>
    </source>
</evidence>
<comment type="catalytic activity">
    <reaction evidence="16">
        <text>a beta-D-galactoside + CMP-N-acetyl-beta-neuraminate = an N-acetyl-alpha-neuraminyl-(2-&gt;6)-beta-D-galactosyl derivative + CMP + H(+)</text>
        <dbReference type="Rhea" id="RHEA:52104"/>
        <dbReference type="ChEBI" id="CHEBI:15378"/>
        <dbReference type="ChEBI" id="CHEBI:28034"/>
        <dbReference type="ChEBI" id="CHEBI:57812"/>
        <dbReference type="ChEBI" id="CHEBI:60377"/>
        <dbReference type="ChEBI" id="CHEBI:136398"/>
        <dbReference type="EC" id="2.4.3.1"/>
    </reaction>
</comment>
<dbReference type="GO" id="GO:0032580">
    <property type="term" value="C:Golgi cisterna membrane"/>
    <property type="evidence" value="ECO:0007669"/>
    <property type="project" value="UniProtKB-SubCell"/>
</dbReference>
<organism evidence="21 22">
    <name type="scientific">Coilia grayii</name>
    <name type="common">Gray's grenadier anchovy</name>
    <dbReference type="NCBI Taxonomy" id="363190"/>
    <lineage>
        <taxon>Eukaryota</taxon>
        <taxon>Metazoa</taxon>
        <taxon>Chordata</taxon>
        <taxon>Craniata</taxon>
        <taxon>Vertebrata</taxon>
        <taxon>Euteleostomi</taxon>
        <taxon>Actinopterygii</taxon>
        <taxon>Neopterygii</taxon>
        <taxon>Teleostei</taxon>
        <taxon>Clupei</taxon>
        <taxon>Clupeiformes</taxon>
        <taxon>Clupeoidei</taxon>
        <taxon>Engraulidae</taxon>
        <taxon>Coilinae</taxon>
        <taxon>Coilia</taxon>
    </lineage>
</organism>
<dbReference type="EC" id="2.4.3.1" evidence="17"/>
<keyword evidence="10 20" id="KW-0472">Membrane</keyword>
<dbReference type="InterPro" id="IPR038578">
    <property type="entry name" value="GT29-like_sf"/>
</dbReference>
<dbReference type="GO" id="GO:0003835">
    <property type="term" value="F:beta-galactoside alpha-2,6-sialyltransferase activity"/>
    <property type="evidence" value="ECO:0007669"/>
    <property type="project" value="UniProtKB-EC"/>
</dbReference>
<keyword evidence="4" id="KW-0328">Glycosyltransferase</keyword>
<evidence type="ECO:0000256" key="20">
    <source>
        <dbReference type="SAM" id="Phobius"/>
    </source>
</evidence>
<sequence length="565" mass="63073">MKSSLKQWRRLALGLMLAWVLLFLALFSYFMDSRVEEPRAASALLAHAESRRLASVANHQGPVAAAAAKPGPPRLHEHQHRTQSQAVLRATSSAVRALLAPTAHAAAARAPGGGDEDVSMEQRVGPSLEPGQASQEALSQEAVYSPDPQNLAAWSSFGTQDVGFRSDGPGPARSRENRIPEEEEEDEVAEEDEEVRQQQEEEEEEQGLARRRRGGGGSLSQSRGAAGGRWENSDDLEDYYFSKSKSVVKQLWQGRVSAGMLSPRLQKAMKDYMSANKHRVAYSGLRQTQRSAKQLLCQLKRHVRVRTLDGSESPFSEMGWRALVPERPLERLYGSGFGSCAVVTSAGAILHSALGKEIDSHDAVLRFNAAPTEGYEQDVGNKTTIRIINSQILANPKHHFNSSSLYKNVTLVAWDPAPYAVNLHKWYMSPDYNLFSPYVEHRKRFPSQPFYILHPRFIWQLWDVIQGNTLENIQPNPPSSGFIGILLMMALCEEVHVYEYIPSVRQTDLCHYHERYFDAACTLGAYHPLLFEKMLVQRINTGPARDLRTKGKVTLPGFSTVQCDP</sequence>
<evidence type="ECO:0000256" key="1">
    <source>
        <dbReference type="ARBA" id="ARBA00004447"/>
    </source>
</evidence>
<keyword evidence="7" id="KW-0735">Signal-anchor</keyword>
<evidence type="ECO:0000256" key="9">
    <source>
        <dbReference type="ARBA" id="ARBA00023034"/>
    </source>
</evidence>
<dbReference type="AlphaFoldDB" id="A0ABD1J521"/>
<keyword evidence="12" id="KW-0325">Glycoprotein</keyword>
<keyword evidence="6 20" id="KW-0812">Transmembrane</keyword>
<feature type="transmembrane region" description="Helical" evidence="20">
    <location>
        <begin position="12"/>
        <end position="31"/>
    </location>
</feature>
<evidence type="ECO:0000256" key="8">
    <source>
        <dbReference type="ARBA" id="ARBA00022989"/>
    </source>
</evidence>
<name>A0ABD1J521_9TELE</name>
<keyword evidence="9" id="KW-0333">Golgi apparatus</keyword>
<dbReference type="Pfam" id="PF00777">
    <property type="entry name" value="Glyco_transf_29"/>
    <property type="match status" value="1"/>
</dbReference>
<comment type="similarity">
    <text evidence="2">Belongs to the glycosyltransferase 29 family.</text>
</comment>
<dbReference type="EMBL" id="JBHFQA010000020">
    <property type="protein sequence ID" value="KAL2081186.1"/>
    <property type="molecule type" value="Genomic_DNA"/>
</dbReference>
<evidence type="ECO:0000256" key="11">
    <source>
        <dbReference type="ARBA" id="ARBA00023157"/>
    </source>
</evidence>
<gene>
    <name evidence="21" type="ORF">ACEWY4_023039</name>
</gene>
<dbReference type="PANTHER" id="PTHR46059:SF3">
    <property type="entry name" value="BETA-GALACTOSIDE ALPHA-2,6-SIALYLTRANSFERASE 2"/>
    <property type="match status" value="1"/>
</dbReference>
<dbReference type="FunFam" id="3.90.1480.20:FF:000010">
    <property type="entry name" value="ST6 beta-galactoside alpha-2,6-sialyltransferase 2"/>
    <property type="match status" value="1"/>
</dbReference>
<accession>A0ABD1J521</accession>
<dbReference type="PANTHER" id="PTHR46059">
    <property type="entry name" value="BETA-GALACTOSIDE ALPHA-2,6-SIALYLTRANSFERASE"/>
    <property type="match status" value="1"/>
</dbReference>
<feature type="region of interest" description="Disordered" evidence="19">
    <location>
        <begin position="58"/>
        <end position="87"/>
    </location>
</feature>
<protein>
    <recommendedName>
        <fullName evidence="3">Beta-galactoside alpha-2,6-sialyltransferase 2</fullName>
        <ecNumber evidence="17">2.4.3.1</ecNumber>
    </recommendedName>
    <alternativeName>
        <fullName evidence="14">CMP-N-acetylneuraminate-beta-galactosamide-alpha-2,6-sialyltransferase 2</fullName>
    </alternativeName>
    <alternativeName>
        <fullName evidence="13">ST6Gal II</fullName>
    </alternativeName>
    <alternativeName>
        <fullName evidence="15">Sialyltransferase 2</fullName>
    </alternativeName>
</protein>
<evidence type="ECO:0000256" key="15">
    <source>
        <dbReference type="ARBA" id="ARBA00032076"/>
    </source>
</evidence>
<evidence type="ECO:0000256" key="13">
    <source>
        <dbReference type="ARBA" id="ARBA00030410"/>
    </source>
</evidence>
<keyword evidence="22" id="KW-1185">Reference proteome</keyword>
<keyword evidence="5" id="KW-0808">Transferase</keyword>
<evidence type="ECO:0000256" key="7">
    <source>
        <dbReference type="ARBA" id="ARBA00022968"/>
    </source>
</evidence>
<evidence type="ECO:0000256" key="14">
    <source>
        <dbReference type="ARBA" id="ARBA00030509"/>
    </source>
</evidence>
<evidence type="ECO:0000313" key="21">
    <source>
        <dbReference type="EMBL" id="KAL2081186.1"/>
    </source>
</evidence>
<proteinExistence type="inferred from homology"/>
<evidence type="ECO:0000256" key="10">
    <source>
        <dbReference type="ARBA" id="ARBA00023136"/>
    </source>
</evidence>
<evidence type="ECO:0000256" key="2">
    <source>
        <dbReference type="ARBA" id="ARBA00006003"/>
    </source>
</evidence>
<feature type="region of interest" description="Disordered" evidence="19">
    <location>
        <begin position="159"/>
        <end position="231"/>
    </location>
</feature>
<evidence type="ECO:0000256" key="18">
    <source>
        <dbReference type="ARBA" id="ARBA00060076"/>
    </source>
</evidence>
<evidence type="ECO:0000256" key="16">
    <source>
        <dbReference type="ARBA" id="ARBA00034249"/>
    </source>
</evidence>
<keyword evidence="8 20" id="KW-1133">Transmembrane helix</keyword>
<evidence type="ECO:0000313" key="22">
    <source>
        <dbReference type="Proteomes" id="UP001591681"/>
    </source>
</evidence>
<evidence type="ECO:0000256" key="4">
    <source>
        <dbReference type="ARBA" id="ARBA00022676"/>
    </source>
</evidence>
<evidence type="ECO:0000256" key="17">
    <source>
        <dbReference type="ARBA" id="ARBA00034329"/>
    </source>
</evidence>
<comment type="function">
    <text evidence="18">Transfers sialic acid from the donor of substrate CMP-sialic acid to galactose containing acceptor substrates.</text>
</comment>
<reference evidence="21 22" key="1">
    <citation type="submission" date="2024-09" db="EMBL/GenBank/DDBJ databases">
        <title>A chromosome-level genome assembly of Gray's grenadier anchovy, Coilia grayii.</title>
        <authorList>
            <person name="Fu Z."/>
        </authorList>
    </citation>
    <scope>NUCLEOTIDE SEQUENCE [LARGE SCALE GENOMIC DNA]</scope>
    <source>
        <strain evidence="21">G4</strain>
        <tissue evidence="21">Muscle</tissue>
    </source>
</reference>
<comment type="subcellular location">
    <subcellularLocation>
        <location evidence="1">Golgi apparatus</location>
        <location evidence="1">Golgi stack membrane</location>
        <topology evidence="1">Single-pass type II membrane protein</topology>
    </subcellularLocation>
</comment>
<evidence type="ECO:0000256" key="5">
    <source>
        <dbReference type="ARBA" id="ARBA00022679"/>
    </source>
</evidence>
<keyword evidence="11" id="KW-1015">Disulfide bond</keyword>
<dbReference type="Gene3D" id="3.90.1480.20">
    <property type="entry name" value="Glycosyl transferase family 29"/>
    <property type="match status" value="1"/>
</dbReference>
<comment type="caution">
    <text evidence="21">The sequence shown here is derived from an EMBL/GenBank/DDBJ whole genome shotgun (WGS) entry which is preliminary data.</text>
</comment>
<feature type="region of interest" description="Disordered" evidence="19">
    <location>
        <begin position="106"/>
        <end position="143"/>
    </location>
</feature>